<gene>
    <name evidence="1" type="ORF">DF3PB_840001</name>
</gene>
<protein>
    <submittedName>
        <fullName evidence="1">Prophage protein</fullName>
    </submittedName>
</protein>
<dbReference type="Pfam" id="PF22398">
    <property type="entry name" value="DUF6978"/>
    <property type="match status" value="1"/>
</dbReference>
<dbReference type="InterPro" id="IPR053916">
    <property type="entry name" value="DUF6978"/>
</dbReference>
<accession>A0A380TKN6</accession>
<evidence type="ECO:0000313" key="1">
    <source>
        <dbReference type="EMBL" id="SUS08728.1"/>
    </source>
</evidence>
<dbReference type="AlphaFoldDB" id="A0A380TKN6"/>
<name>A0A380TKN6_9ZZZZ</name>
<reference evidence="1" key="1">
    <citation type="submission" date="2018-07" db="EMBL/GenBank/DDBJ databases">
        <authorList>
            <person name="Quirk P.G."/>
            <person name="Krulwich T.A."/>
        </authorList>
    </citation>
    <scope>NUCLEOTIDE SEQUENCE</scope>
</reference>
<organism evidence="1">
    <name type="scientific">metagenome</name>
    <dbReference type="NCBI Taxonomy" id="256318"/>
    <lineage>
        <taxon>unclassified sequences</taxon>
        <taxon>metagenomes</taxon>
    </lineage>
</organism>
<sequence length="60" mass="6709">MSPWLTQAEADALLAMEKHRVDEERRLLPDFGGGLSVPLASPDRAESFCLDIHSEPYQPD</sequence>
<dbReference type="EMBL" id="UIDG01000639">
    <property type="protein sequence ID" value="SUS08728.1"/>
    <property type="molecule type" value="Genomic_DNA"/>
</dbReference>
<proteinExistence type="predicted"/>